<dbReference type="Pfam" id="PF00072">
    <property type="entry name" value="Response_reg"/>
    <property type="match status" value="1"/>
</dbReference>
<proteinExistence type="predicted"/>
<sequence length="54" mass="5723">MSRGMVLLVDDEPHIPMVVGRKLKAAGFEVVTASDGEEGLAAAQESRPDVIITD</sequence>
<dbReference type="PANTHER" id="PTHR44591:SF3">
    <property type="entry name" value="RESPONSE REGULATORY DOMAIN-CONTAINING PROTEIN"/>
    <property type="match status" value="1"/>
</dbReference>
<evidence type="ECO:0000313" key="3">
    <source>
        <dbReference type="EMBL" id="VAX35814.1"/>
    </source>
</evidence>
<evidence type="ECO:0000259" key="2">
    <source>
        <dbReference type="PROSITE" id="PS50110"/>
    </source>
</evidence>
<keyword evidence="1" id="KW-0597">Phosphoprotein</keyword>
<dbReference type="GO" id="GO:0000160">
    <property type="term" value="P:phosphorelay signal transduction system"/>
    <property type="evidence" value="ECO:0007669"/>
    <property type="project" value="InterPro"/>
</dbReference>
<name>A0A3B1DIB8_9ZZZZ</name>
<feature type="domain" description="Response regulatory" evidence="2">
    <location>
        <begin position="5"/>
        <end position="54"/>
    </location>
</feature>
<dbReference type="Gene3D" id="3.40.50.2300">
    <property type="match status" value="1"/>
</dbReference>
<dbReference type="PROSITE" id="PS50110">
    <property type="entry name" value="RESPONSE_REGULATORY"/>
    <property type="match status" value="1"/>
</dbReference>
<accession>A0A3B1DIB8</accession>
<feature type="non-terminal residue" evidence="3">
    <location>
        <position position="54"/>
    </location>
</feature>
<protein>
    <recommendedName>
        <fullName evidence="2">Response regulatory domain-containing protein</fullName>
    </recommendedName>
</protein>
<dbReference type="EMBL" id="UOGK01000010">
    <property type="protein sequence ID" value="VAX35814.1"/>
    <property type="molecule type" value="Genomic_DNA"/>
</dbReference>
<organism evidence="3">
    <name type="scientific">hydrothermal vent metagenome</name>
    <dbReference type="NCBI Taxonomy" id="652676"/>
    <lineage>
        <taxon>unclassified sequences</taxon>
        <taxon>metagenomes</taxon>
        <taxon>ecological metagenomes</taxon>
    </lineage>
</organism>
<dbReference type="AlphaFoldDB" id="A0A3B1DIB8"/>
<dbReference type="PANTHER" id="PTHR44591">
    <property type="entry name" value="STRESS RESPONSE REGULATOR PROTEIN 1"/>
    <property type="match status" value="1"/>
</dbReference>
<reference evidence="3" key="1">
    <citation type="submission" date="2018-06" db="EMBL/GenBank/DDBJ databases">
        <authorList>
            <person name="Zhirakovskaya E."/>
        </authorList>
    </citation>
    <scope>NUCLEOTIDE SEQUENCE</scope>
</reference>
<evidence type="ECO:0000256" key="1">
    <source>
        <dbReference type="ARBA" id="ARBA00022553"/>
    </source>
</evidence>
<dbReference type="SUPFAM" id="SSF52172">
    <property type="entry name" value="CheY-like"/>
    <property type="match status" value="1"/>
</dbReference>
<dbReference type="InterPro" id="IPR011006">
    <property type="entry name" value="CheY-like_superfamily"/>
</dbReference>
<gene>
    <name evidence="3" type="ORF">MNBD_PLANCTO03-1632</name>
</gene>
<dbReference type="InterPro" id="IPR050595">
    <property type="entry name" value="Bact_response_regulator"/>
</dbReference>
<dbReference type="InterPro" id="IPR001789">
    <property type="entry name" value="Sig_transdc_resp-reg_receiver"/>
</dbReference>